<dbReference type="InterPro" id="IPR013087">
    <property type="entry name" value="Znf_C2H2_type"/>
</dbReference>
<dbReference type="GO" id="GO:0008270">
    <property type="term" value="F:zinc ion binding"/>
    <property type="evidence" value="ECO:0007669"/>
    <property type="project" value="UniProtKB-KW"/>
</dbReference>
<dbReference type="PROSITE" id="PS00028">
    <property type="entry name" value="ZINC_FINGER_C2H2_1"/>
    <property type="match status" value="6"/>
</dbReference>
<feature type="domain" description="C2H2-type" evidence="9">
    <location>
        <begin position="727"/>
        <end position="754"/>
    </location>
</feature>
<dbReference type="PANTHER" id="PTHR24406">
    <property type="entry name" value="TRANSCRIPTIONAL REPRESSOR CTCFL-RELATED"/>
    <property type="match status" value="1"/>
</dbReference>
<evidence type="ECO:0000256" key="8">
    <source>
        <dbReference type="SAM" id="MobiDB-lite"/>
    </source>
</evidence>
<dbReference type="Gene3D" id="3.30.160.60">
    <property type="entry name" value="Classic Zinc Finger"/>
    <property type="match status" value="6"/>
</dbReference>
<keyword evidence="2" id="KW-0479">Metal-binding</keyword>
<keyword evidence="11" id="KW-1185">Reference proteome</keyword>
<dbReference type="Gene3D" id="2.170.270.10">
    <property type="entry name" value="SET domain"/>
    <property type="match status" value="1"/>
</dbReference>
<keyword evidence="6" id="KW-0539">Nucleus</keyword>
<feature type="domain" description="SET" evidence="10">
    <location>
        <begin position="503"/>
        <end position="623"/>
    </location>
</feature>
<dbReference type="CDD" id="cd19189">
    <property type="entry name" value="PR-SET_PRDM4"/>
    <property type="match status" value="1"/>
</dbReference>
<dbReference type="SMART" id="SM00355">
    <property type="entry name" value="ZnF_C2H2"/>
    <property type="match status" value="7"/>
</dbReference>
<proteinExistence type="predicted"/>
<feature type="domain" description="C2H2-type" evidence="9">
    <location>
        <begin position="783"/>
        <end position="810"/>
    </location>
</feature>
<dbReference type="PROSITE" id="PS50157">
    <property type="entry name" value="ZINC_FINGER_C2H2_2"/>
    <property type="match status" value="7"/>
</dbReference>
<reference evidence="12 13" key="1">
    <citation type="submission" date="2025-08" db="UniProtKB">
        <authorList>
            <consortium name="RefSeq"/>
        </authorList>
    </citation>
    <scope>IDENTIFICATION</scope>
</reference>
<evidence type="ECO:0000256" key="2">
    <source>
        <dbReference type="ARBA" id="ARBA00022723"/>
    </source>
</evidence>
<dbReference type="FunFam" id="3.30.160.60:FF:002343">
    <property type="entry name" value="Zinc finger protein 33A"/>
    <property type="match status" value="1"/>
</dbReference>
<sequence>MMSSSAMAESFTLPVNVDQLTCVVDSMVEVSSDAASAAPSLPNVNHLASSPAVSTVADAMAGGSTAADNQTATDTCLPQILQTQASGLLSSTNSVPSLHIPVSLTGHSISMLPLMLSLNLPHRPLISAIDKGSISRASIHTAPTPIPFPSVMAPGIQREAGSCSTVQDLNMLSCIQAESCDNHQHHNNNNNINTTTIETLESYPSPATGHQSMEEASCDPNHVNRLITTNMHNTLQNPVLVTSSLSNLSDLRLGMGITSQNDNFPTPCSSMPDAQLPPLLQAANQFSQKHVEHQKSSAAAMSAAPCIMQHNGSALELTNGSAAEIAASISGANLQSILDASLHQQHQQLQEHCNDEVANSLNSIGMVSNKSCDGNAAASLLDINNMSVIDMILKVHQSGAVAATTATTTDAAKDESSSAMVMSGTSCQLGEDMATFTTKPYNQMSFDNFCLECNYNSNNNNTSSNGSSSSSGSSNAPCQIHNTNYCDIPDTPIPSRARLSIPSLLYLKTTSAHGYTDTLGVWAKETVPCRSRFGPFVAKVKGKCPVDSQKTSDFPIWMIFSKDGQTADALDVSDENECNWMMFVKPARSPEEQNLVAYQQQYSIYFMTCCDVQPHQELLVWYSNDYASTLGVPLKANVTLSCCVCRKPFASHKLLAQHVRSMHPDVSVRRWHCQFCNRGFTSMTKLKTHLLTHIGAKPHSCSQCGKRFTDQSNLRTHQSIHTGERKFPCSVCKKQFRQKAHLTSHMFTHTGEKKLQCQFCEKMFSRSSDLKQHEYQHTREKLFSCSHCDKSFYKMQNFKKHLKIHSGERNFTCGKCHKSFYTKYHLKRHSGTCKGSRSTAAVGDAAAVGVVAAAAGDGGANDSGVGVGGEKVAMLQQSANCGHLRLDTSNNIDDGRGGNDDEEEDGNEDEDDEDDDDDVMERNDEEEVEEEEDVEDDDDDDDDDDNGGEEDDDEEEEEEDDEEDDEDEGDDCEAQQRTRV</sequence>
<evidence type="ECO:0000313" key="11">
    <source>
        <dbReference type="Proteomes" id="UP000515154"/>
    </source>
</evidence>
<evidence type="ECO:0000313" key="13">
    <source>
        <dbReference type="RefSeq" id="XP_036368015.1"/>
    </source>
</evidence>
<dbReference type="InterPro" id="IPR001214">
    <property type="entry name" value="SET_dom"/>
</dbReference>
<evidence type="ECO:0000259" key="10">
    <source>
        <dbReference type="PROSITE" id="PS50280"/>
    </source>
</evidence>
<feature type="domain" description="C2H2-type" evidence="9">
    <location>
        <begin position="640"/>
        <end position="663"/>
    </location>
</feature>
<dbReference type="InterPro" id="IPR044404">
    <property type="entry name" value="PRDM4_PR/SET"/>
</dbReference>
<feature type="domain" description="C2H2-type" evidence="9">
    <location>
        <begin position="811"/>
        <end position="838"/>
    </location>
</feature>
<keyword evidence="3" id="KW-0677">Repeat</keyword>
<dbReference type="SUPFAM" id="SSF57667">
    <property type="entry name" value="beta-beta-alpha zinc fingers"/>
    <property type="match status" value="4"/>
</dbReference>
<evidence type="ECO:0000256" key="7">
    <source>
        <dbReference type="PROSITE-ProRule" id="PRU00042"/>
    </source>
</evidence>
<feature type="domain" description="C2H2-type" evidence="9">
    <location>
        <begin position="671"/>
        <end position="698"/>
    </location>
</feature>
<gene>
    <name evidence="12 13" type="primary">LOC115223329</name>
</gene>
<evidence type="ECO:0000259" key="9">
    <source>
        <dbReference type="PROSITE" id="PS50157"/>
    </source>
</evidence>
<feature type="region of interest" description="Disordered" evidence="8">
    <location>
        <begin position="884"/>
        <end position="980"/>
    </location>
</feature>
<dbReference type="InterPro" id="IPR050888">
    <property type="entry name" value="ZnF_C2H2-type_TF"/>
</dbReference>
<dbReference type="InterPro" id="IPR036236">
    <property type="entry name" value="Znf_C2H2_sf"/>
</dbReference>
<evidence type="ECO:0000256" key="1">
    <source>
        <dbReference type="ARBA" id="ARBA00004123"/>
    </source>
</evidence>
<keyword evidence="5" id="KW-0862">Zinc</keyword>
<evidence type="ECO:0000256" key="4">
    <source>
        <dbReference type="ARBA" id="ARBA00022771"/>
    </source>
</evidence>
<dbReference type="Pfam" id="PF21549">
    <property type="entry name" value="PRDM2_PR"/>
    <property type="match status" value="1"/>
</dbReference>
<feature type="domain" description="C2H2-type" evidence="9">
    <location>
        <begin position="699"/>
        <end position="726"/>
    </location>
</feature>
<evidence type="ECO:0000256" key="3">
    <source>
        <dbReference type="ARBA" id="ARBA00022737"/>
    </source>
</evidence>
<dbReference type="GO" id="GO:0005634">
    <property type="term" value="C:nucleus"/>
    <property type="evidence" value="ECO:0007669"/>
    <property type="project" value="UniProtKB-SubCell"/>
</dbReference>
<dbReference type="Pfam" id="PF00096">
    <property type="entry name" value="zf-C2H2"/>
    <property type="match status" value="5"/>
</dbReference>
<dbReference type="PROSITE" id="PS50280">
    <property type="entry name" value="SET"/>
    <property type="match status" value="1"/>
</dbReference>
<dbReference type="AlphaFoldDB" id="A0A7E6FKT8"/>
<feature type="compositionally biased region" description="Acidic residues" evidence="8">
    <location>
        <begin position="900"/>
        <end position="973"/>
    </location>
</feature>
<dbReference type="RefSeq" id="XP_036368014.1">
    <property type="nucleotide sequence ID" value="XM_036512121.1"/>
</dbReference>
<evidence type="ECO:0000256" key="6">
    <source>
        <dbReference type="ARBA" id="ARBA00023242"/>
    </source>
</evidence>
<feature type="domain" description="C2H2-type" evidence="9">
    <location>
        <begin position="755"/>
        <end position="782"/>
    </location>
</feature>
<evidence type="ECO:0000256" key="5">
    <source>
        <dbReference type="ARBA" id="ARBA00022833"/>
    </source>
</evidence>
<keyword evidence="4 7" id="KW-0863">Zinc-finger</keyword>
<comment type="subcellular location">
    <subcellularLocation>
        <location evidence="1">Nucleus</location>
    </subcellularLocation>
</comment>
<dbReference type="Proteomes" id="UP000515154">
    <property type="component" value="Linkage group LG22"/>
</dbReference>
<protein>
    <submittedName>
        <fullName evidence="12 13">PR domain zinc finger protein 4</fullName>
    </submittedName>
</protein>
<dbReference type="FunFam" id="3.30.160.60:FF:000624">
    <property type="entry name" value="zinc finger protein 697"/>
    <property type="match status" value="1"/>
</dbReference>
<dbReference type="InterPro" id="IPR046341">
    <property type="entry name" value="SET_dom_sf"/>
</dbReference>
<dbReference type="KEGG" id="osn:115223329"/>
<dbReference type="FunFam" id="3.30.160.60:FF:001155">
    <property type="entry name" value="Zinc finger 30C"/>
    <property type="match status" value="1"/>
</dbReference>
<organism evidence="11 13">
    <name type="scientific">Octopus sinensis</name>
    <name type="common">East Asian common octopus</name>
    <dbReference type="NCBI Taxonomy" id="2607531"/>
    <lineage>
        <taxon>Eukaryota</taxon>
        <taxon>Metazoa</taxon>
        <taxon>Spiralia</taxon>
        <taxon>Lophotrochozoa</taxon>
        <taxon>Mollusca</taxon>
        <taxon>Cephalopoda</taxon>
        <taxon>Coleoidea</taxon>
        <taxon>Octopodiformes</taxon>
        <taxon>Octopoda</taxon>
        <taxon>Incirrata</taxon>
        <taxon>Octopodidae</taxon>
        <taxon>Octopus</taxon>
    </lineage>
</organism>
<dbReference type="RefSeq" id="XP_036368015.1">
    <property type="nucleotide sequence ID" value="XM_036512122.1"/>
</dbReference>
<name>A0A7E6FKT8_9MOLL</name>
<evidence type="ECO:0000313" key="12">
    <source>
        <dbReference type="RefSeq" id="XP_036368014.1"/>
    </source>
</evidence>
<accession>A0A7E6FKT8</accession>